<feature type="region of interest" description="Disordered" evidence="1">
    <location>
        <begin position="40"/>
        <end position="64"/>
    </location>
</feature>
<dbReference type="Proteomes" id="UP001314263">
    <property type="component" value="Unassembled WGS sequence"/>
</dbReference>
<protein>
    <submittedName>
        <fullName evidence="3">Uncharacterized protein</fullName>
    </submittedName>
</protein>
<keyword evidence="2" id="KW-1133">Transmembrane helix</keyword>
<evidence type="ECO:0000256" key="2">
    <source>
        <dbReference type="SAM" id="Phobius"/>
    </source>
</evidence>
<feature type="transmembrane region" description="Helical" evidence="2">
    <location>
        <begin position="146"/>
        <end position="171"/>
    </location>
</feature>
<comment type="caution">
    <text evidence="3">The sequence shown here is derived from an EMBL/GenBank/DDBJ whole genome shotgun (WGS) entry which is preliminary data.</text>
</comment>
<feature type="transmembrane region" description="Helical" evidence="2">
    <location>
        <begin position="191"/>
        <end position="209"/>
    </location>
</feature>
<accession>A0AAV1I8U9</accession>
<evidence type="ECO:0000256" key="1">
    <source>
        <dbReference type="SAM" id="MobiDB-lite"/>
    </source>
</evidence>
<sequence length="392" mass="41561">MTDLPTSSIAPSQSNGEDATRKEAMRKAGAEYFDKILAKAQAGKDPFKEPPRPRHTSTEAETVDPDLETVGRVLEGSKLYVISAFFVLASSCSPILAKGAMQALRTPCIQAFLHLLPAGGLLWAFTDVAPLTVGLAKGIAPTAACSALQVLSFFGALLYADVKLVVAWVVYCPSFLRAALELYQGRKPQQVHMVLMGFGGLGLLSSLLWGGWPGLLGVLSLLGWAVGQALRLAWDAVKRDRELAASILGDRGCEVAMEAAQQEARIRAGSLDFYRVCLPAVPILIMGFLCLEGKEVVNHELSVPDVSQLLLSVSCWAMACATGAMLANLPGRARRETLEPLSGFGQLAAIVGVQGVAAGWSAFSAALAVGSGAGMQLLRMCDRKHQPLLSNV</sequence>
<keyword evidence="4" id="KW-1185">Reference proteome</keyword>
<feature type="compositionally biased region" description="Basic and acidic residues" evidence="1">
    <location>
        <begin position="45"/>
        <end position="58"/>
    </location>
</feature>
<name>A0AAV1I8U9_9CHLO</name>
<proteinExistence type="predicted"/>
<gene>
    <name evidence="3" type="ORF">CVIRNUC_005832</name>
</gene>
<keyword evidence="2" id="KW-0812">Transmembrane</keyword>
<evidence type="ECO:0000313" key="4">
    <source>
        <dbReference type="Proteomes" id="UP001314263"/>
    </source>
</evidence>
<organism evidence="3 4">
    <name type="scientific">Coccomyxa viridis</name>
    <dbReference type="NCBI Taxonomy" id="1274662"/>
    <lineage>
        <taxon>Eukaryota</taxon>
        <taxon>Viridiplantae</taxon>
        <taxon>Chlorophyta</taxon>
        <taxon>core chlorophytes</taxon>
        <taxon>Trebouxiophyceae</taxon>
        <taxon>Trebouxiophyceae incertae sedis</taxon>
        <taxon>Coccomyxaceae</taxon>
        <taxon>Coccomyxa</taxon>
    </lineage>
</organism>
<evidence type="ECO:0000313" key="3">
    <source>
        <dbReference type="EMBL" id="CAK0782630.1"/>
    </source>
</evidence>
<feature type="transmembrane region" description="Helical" evidence="2">
    <location>
        <begin position="109"/>
        <end position="126"/>
    </location>
</feature>
<dbReference type="EMBL" id="CAUYUE010000007">
    <property type="protein sequence ID" value="CAK0782630.1"/>
    <property type="molecule type" value="Genomic_DNA"/>
</dbReference>
<dbReference type="AlphaFoldDB" id="A0AAV1I8U9"/>
<feature type="region of interest" description="Disordered" evidence="1">
    <location>
        <begin position="1"/>
        <end position="25"/>
    </location>
</feature>
<reference evidence="3 4" key="1">
    <citation type="submission" date="2023-10" db="EMBL/GenBank/DDBJ databases">
        <authorList>
            <person name="Maclean D."/>
            <person name="Macfadyen A."/>
        </authorList>
    </citation>
    <scope>NUCLEOTIDE SEQUENCE [LARGE SCALE GENOMIC DNA]</scope>
</reference>
<keyword evidence="2" id="KW-0472">Membrane</keyword>
<feature type="compositionally biased region" description="Polar residues" evidence="1">
    <location>
        <begin position="1"/>
        <end position="17"/>
    </location>
</feature>